<dbReference type="Proteomes" id="UP001175226">
    <property type="component" value="Unassembled WGS sequence"/>
</dbReference>
<dbReference type="AlphaFoldDB" id="A0AA39J0Q0"/>
<dbReference type="EMBL" id="JAUEPT010000082">
    <property type="protein sequence ID" value="KAK0433365.1"/>
    <property type="molecule type" value="Genomic_DNA"/>
</dbReference>
<protein>
    <submittedName>
        <fullName evidence="2">Uncharacterized protein</fullName>
    </submittedName>
</protein>
<organism evidence="2 3">
    <name type="scientific">Armillaria borealis</name>
    <dbReference type="NCBI Taxonomy" id="47425"/>
    <lineage>
        <taxon>Eukaryota</taxon>
        <taxon>Fungi</taxon>
        <taxon>Dikarya</taxon>
        <taxon>Basidiomycota</taxon>
        <taxon>Agaricomycotina</taxon>
        <taxon>Agaricomycetes</taxon>
        <taxon>Agaricomycetidae</taxon>
        <taxon>Agaricales</taxon>
        <taxon>Marasmiineae</taxon>
        <taxon>Physalacriaceae</taxon>
        <taxon>Armillaria</taxon>
    </lineage>
</organism>
<comment type="caution">
    <text evidence="2">The sequence shown here is derived from an EMBL/GenBank/DDBJ whole genome shotgun (WGS) entry which is preliminary data.</text>
</comment>
<evidence type="ECO:0000313" key="2">
    <source>
        <dbReference type="EMBL" id="KAK0433365.1"/>
    </source>
</evidence>
<sequence length="204" mass="22412">MAFLLSGSGIMIRCLHYPTKSLYSARDTVGVILQQLRCGEDPKLIRTLDFCPPKHLDLLEGREKDVPSIQIVTSDKMAVDAAFSEPWPVIDESLISVFNAAAISGSTNGTLLSSHYPPRSTLKDPRTLSTSCLKDGVEHDIKLLIRGSSSTGLWGRGRRVQVEVVRNGAVDMPISSEWRGEISGRDEMGPQLHTHRQSRAIMGT</sequence>
<gene>
    <name evidence="2" type="ORF">EV421DRAFT_1997683</name>
</gene>
<proteinExistence type="predicted"/>
<evidence type="ECO:0000256" key="1">
    <source>
        <dbReference type="SAM" id="MobiDB-lite"/>
    </source>
</evidence>
<name>A0AA39J0Q0_9AGAR</name>
<evidence type="ECO:0000313" key="3">
    <source>
        <dbReference type="Proteomes" id="UP001175226"/>
    </source>
</evidence>
<feature type="region of interest" description="Disordered" evidence="1">
    <location>
        <begin position="181"/>
        <end position="204"/>
    </location>
</feature>
<reference evidence="2" key="1">
    <citation type="submission" date="2023-06" db="EMBL/GenBank/DDBJ databases">
        <authorList>
            <consortium name="Lawrence Berkeley National Laboratory"/>
            <person name="Ahrendt S."/>
            <person name="Sahu N."/>
            <person name="Indic B."/>
            <person name="Wong-Bajracharya J."/>
            <person name="Merenyi Z."/>
            <person name="Ke H.-M."/>
            <person name="Monk M."/>
            <person name="Kocsube S."/>
            <person name="Drula E."/>
            <person name="Lipzen A."/>
            <person name="Balint B."/>
            <person name="Henrissat B."/>
            <person name="Andreopoulos B."/>
            <person name="Martin F.M."/>
            <person name="Harder C.B."/>
            <person name="Rigling D."/>
            <person name="Ford K.L."/>
            <person name="Foster G.D."/>
            <person name="Pangilinan J."/>
            <person name="Papanicolaou A."/>
            <person name="Barry K."/>
            <person name="LaButti K."/>
            <person name="Viragh M."/>
            <person name="Koriabine M."/>
            <person name="Yan M."/>
            <person name="Riley R."/>
            <person name="Champramary S."/>
            <person name="Plett K.L."/>
            <person name="Tsai I.J."/>
            <person name="Slot J."/>
            <person name="Sipos G."/>
            <person name="Plett J."/>
            <person name="Nagy L.G."/>
            <person name="Grigoriev I.V."/>
        </authorList>
    </citation>
    <scope>NUCLEOTIDE SEQUENCE</scope>
    <source>
        <strain evidence="2">FPL87.14</strain>
    </source>
</reference>
<accession>A0AA39J0Q0</accession>
<keyword evidence="3" id="KW-1185">Reference proteome</keyword>